<evidence type="ECO:0000313" key="2">
    <source>
        <dbReference type="Proteomes" id="UP000232688"/>
    </source>
</evidence>
<comment type="caution">
    <text evidence="1">The sequence shown here is derived from an EMBL/GenBank/DDBJ whole genome shotgun (WGS) entry which is preliminary data.</text>
</comment>
<gene>
    <name evidence="1" type="ORF">RhiirA1_408717</name>
</gene>
<protein>
    <submittedName>
        <fullName evidence="1">Uncharacterized protein</fullName>
    </submittedName>
</protein>
<dbReference type="Proteomes" id="UP000232688">
    <property type="component" value="Unassembled WGS sequence"/>
</dbReference>
<dbReference type="EMBL" id="LLXH01000042">
    <property type="protein sequence ID" value="PKC74771.1"/>
    <property type="molecule type" value="Genomic_DNA"/>
</dbReference>
<name>A0A2N0SGU3_9GLOM</name>
<accession>A0A2N0SGU3</accession>
<feature type="non-terminal residue" evidence="1">
    <location>
        <position position="1"/>
    </location>
</feature>
<evidence type="ECO:0000313" key="1">
    <source>
        <dbReference type="EMBL" id="PKC74771.1"/>
    </source>
</evidence>
<dbReference type="AlphaFoldDB" id="A0A2N0SGU3"/>
<dbReference type="VEuPathDB" id="FungiDB:RhiirA1_408717"/>
<reference evidence="1 2" key="2">
    <citation type="submission" date="2017-10" db="EMBL/GenBank/DDBJ databases">
        <title>Genome analyses suggest a sexual origin of heterokaryosis in a supposedly ancient asexual fungus.</title>
        <authorList>
            <person name="Corradi N."/>
            <person name="Sedzielewska K."/>
            <person name="Noel J."/>
            <person name="Charron P."/>
            <person name="Farinelli L."/>
            <person name="Marton T."/>
            <person name="Kruger M."/>
            <person name="Pelin A."/>
            <person name="Brachmann A."/>
            <person name="Corradi N."/>
        </authorList>
    </citation>
    <scope>NUCLEOTIDE SEQUENCE [LARGE SCALE GENOMIC DNA]</scope>
    <source>
        <strain evidence="1 2">A1</strain>
    </source>
</reference>
<sequence>VIDIIISHIDKSDSSILLNVSLINREWCLIGILHLWKNPFIKINSKARFKIHLVFHVEQLSITLPLSDKLIS</sequence>
<reference evidence="1 2" key="1">
    <citation type="submission" date="2017-10" db="EMBL/GenBank/DDBJ databases">
        <title>Extensive intraspecific genome diversity in a model arbuscular mycorrhizal fungus.</title>
        <authorList>
            <person name="Chen E.C.H."/>
            <person name="Morin E."/>
            <person name="Baudet D."/>
            <person name="Noel J."/>
            <person name="Ndikumana S."/>
            <person name="Charron P."/>
            <person name="St-Onge C."/>
            <person name="Giorgi J."/>
            <person name="Grigoriev I.V."/>
            <person name="Roux C."/>
            <person name="Martin F.M."/>
            <person name="Corradi N."/>
        </authorList>
    </citation>
    <scope>NUCLEOTIDE SEQUENCE [LARGE SCALE GENOMIC DNA]</scope>
    <source>
        <strain evidence="1 2">A1</strain>
    </source>
</reference>
<proteinExistence type="predicted"/>
<organism evidence="1 2">
    <name type="scientific">Rhizophagus irregularis</name>
    <dbReference type="NCBI Taxonomy" id="588596"/>
    <lineage>
        <taxon>Eukaryota</taxon>
        <taxon>Fungi</taxon>
        <taxon>Fungi incertae sedis</taxon>
        <taxon>Mucoromycota</taxon>
        <taxon>Glomeromycotina</taxon>
        <taxon>Glomeromycetes</taxon>
        <taxon>Glomerales</taxon>
        <taxon>Glomeraceae</taxon>
        <taxon>Rhizophagus</taxon>
    </lineage>
</organism>